<protein>
    <submittedName>
        <fullName evidence="1">Uncharacterized protein</fullName>
    </submittedName>
</protein>
<dbReference type="EMBL" id="PJQY01000277">
    <property type="protein sequence ID" value="PQQ13998.1"/>
    <property type="molecule type" value="Genomic_DNA"/>
</dbReference>
<comment type="caution">
    <text evidence="1">The sequence shown here is derived from an EMBL/GenBank/DDBJ whole genome shotgun (WGS) entry which is preliminary data.</text>
</comment>
<proteinExistence type="predicted"/>
<sequence>MEELAPNFLGPVHQTGANAMVHDLEEPPVPAGLRNLAKCGGSQMIVVQASEVNGWDVSMGGLIRIGEIGVGLWVGGLMYRSGNTPVSDKDWTRTIGSGQSDGQFMVFL</sequence>
<dbReference type="Proteomes" id="UP000250321">
    <property type="component" value="Unassembled WGS sequence"/>
</dbReference>
<gene>
    <name evidence="1" type="ORF">Pyn_39436</name>
</gene>
<dbReference type="AlphaFoldDB" id="A0A314ZA67"/>
<keyword evidence="2" id="KW-1185">Reference proteome</keyword>
<reference evidence="1 2" key="1">
    <citation type="submission" date="2018-02" db="EMBL/GenBank/DDBJ databases">
        <title>Draft genome of wild Prunus yedoensis var. nudiflora.</title>
        <authorList>
            <person name="Baek S."/>
            <person name="Kim J.-H."/>
            <person name="Choi K."/>
            <person name="Kim G.-B."/>
            <person name="Cho A."/>
            <person name="Jang H."/>
            <person name="Shin C.-H."/>
            <person name="Yu H.-J."/>
            <person name="Mun J.-H."/>
        </authorList>
    </citation>
    <scope>NUCLEOTIDE SEQUENCE [LARGE SCALE GENOMIC DNA]</scope>
    <source>
        <strain evidence="2">cv. Jeju island</strain>
        <tissue evidence="1">Leaf</tissue>
    </source>
</reference>
<accession>A0A314ZA67</accession>
<name>A0A314ZA67_PRUYE</name>
<organism evidence="1 2">
    <name type="scientific">Prunus yedoensis var. nudiflora</name>
    <dbReference type="NCBI Taxonomy" id="2094558"/>
    <lineage>
        <taxon>Eukaryota</taxon>
        <taxon>Viridiplantae</taxon>
        <taxon>Streptophyta</taxon>
        <taxon>Embryophyta</taxon>
        <taxon>Tracheophyta</taxon>
        <taxon>Spermatophyta</taxon>
        <taxon>Magnoliopsida</taxon>
        <taxon>eudicotyledons</taxon>
        <taxon>Gunneridae</taxon>
        <taxon>Pentapetalae</taxon>
        <taxon>rosids</taxon>
        <taxon>fabids</taxon>
        <taxon>Rosales</taxon>
        <taxon>Rosaceae</taxon>
        <taxon>Amygdaloideae</taxon>
        <taxon>Amygdaleae</taxon>
        <taxon>Prunus</taxon>
    </lineage>
</organism>
<evidence type="ECO:0000313" key="1">
    <source>
        <dbReference type="EMBL" id="PQQ13998.1"/>
    </source>
</evidence>
<evidence type="ECO:0000313" key="2">
    <source>
        <dbReference type="Proteomes" id="UP000250321"/>
    </source>
</evidence>